<dbReference type="GO" id="GO:0017070">
    <property type="term" value="F:U6 snRNA binding"/>
    <property type="evidence" value="ECO:0007669"/>
    <property type="project" value="TreeGrafter"/>
</dbReference>
<dbReference type="InterPro" id="IPR015943">
    <property type="entry name" value="WD40/YVTN_repeat-like_dom_sf"/>
</dbReference>
<evidence type="ECO:0000256" key="1">
    <source>
        <dbReference type="ARBA" id="ARBA00022574"/>
    </source>
</evidence>
<gene>
    <name evidence="4" type="ORF">RFI_33782</name>
</gene>
<dbReference type="EMBL" id="ASPP01032840">
    <property type="protein sequence ID" value="ETO03620.1"/>
    <property type="molecule type" value="Genomic_DNA"/>
</dbReference>
<organism evidence="4 5">
    <name type="scientific">Reticulomyxa filosa</name>
    <dbReference type="NCBI Taxonomy" id="46433"/>
    <lineage>
        <taxon>Eukaryota</taxon>
        <taxon>Sar</taxon>
        <taxon>Rhizaria</taxon>
        <taxon>Retaria</taxon>
        <taxon>Foraminifera</taxon>
        <taxon>Monothalamids</taxon>
        <taxon>Reticulomyxidae</taxon>
        <taxon>Reticulomyxa</taxon>
    </lineage>
</organism>
<reference evidence="4 5" key="1">
    <citation type="journal article" date="2013" name="Curr. Biol.">
        <title>The Genome of the Foraminiferan Reticulomyxa filosa.</title>
        <authorList>
            <person name="Glockner G."/>
            <person name="Hulsmann N."/>
            <person name="Schleicher M."/>
            <person name="Noegel A.A."/>
            <person name="Eichinger L."/>
            <person name="Gallinger C."/>
            <person name="Pawlowski J."/>
            <person name="Sierra R."/>
            <person name="Euteneuer U."/>
            <person name="Pillet L."/>
            <person name="Moustafa A."/>
            <person name="Platzer M."/>
            <person name="Groth M."/>
            <person name="Szafranski K."/>
            <person name="Schliwa M."/>
        </authorList>
    </citation>
    <scope>NUCLEOTIDE SEQUENCE [LARGE SCALE GENOMIC DNA]</scope>
</reference>
<accession>X6LS90</accession>
<dbReference type="GO" id="GO:0000398">
    <property type="term" value="P:mRNA splicing, via spliceosome"/>
    <property type="evidence" value="ECO:0007669"/>
    <property type="project" value="TreeGrafter"/>
</dbReference>
<dbReference type="AlphaFoldDB" id="X6LS90"/>
<dbReference type="PANTHER" id="PTHR19846:SF6">
    <property type="entry name" value="F-BOX DOMAIN-CONTAINING PROTEIN"/>
    <property type="match status" value="1"/>
</dbReference>
<dbReference type="GO" id="GO:0030621">
    <property type="term" value="F:U4 snRNA binding"/>
    <property type="evidence" value="ECO:0007669"/>
    <property type="project" value="TreeGrafter"/>
</dbReference>
<dbReference type="GO" id="GO:0046540">
    <property type="term" value="C:U4/U6 x U5 tri-snRNP complex"/>
    <property type="evidence" value="ECO:0007669"/>
    <property type="project" value="TreeGrafter"/>
</dbReference>
<feature type="non-terminal residue" evidence="4">
    <location>
        <position position="1"/>
    </location>
</feature>
<dbReference type="Pfam" id="PF00400">
    <property type="entry name" value="WD40"/>
    <property type="match status" value="1"/>
</dbReference>
<dbReference type="PROSITE" id="PS00678">
    <property type="entry name" value="WD_REPEATS_1"/>
    <property type="match status" value="1"/>
</dbReference>
<dbReference type="SUPFAM" id="SSF50978">
    <property type="entry name" value="WD40 repeat-like"/>
    <property type="match status" value="1"/>
</dbReference>
<dbReference type="PANTHER" id="PTHR19846">
    <property type="entry name" value="WD40 REPEAT PROTEIN"/>
    <property type="match status" value="1"/>
</dbReference>
<keyword evidence="5" id="KW-1185">Reference proteome</keyword>
<keyword evidence="1 3" id="KW-0853">WD repeat</keyword>
<name>X6LS90_RETFI</name>
<dbReference type="InterPro" id="IPR019775">
    <property type="entry name" value="WD40_repeat_CS"/>
</dbReference>
<feature type="repeat" description="WD" evidence="3">
    <location>
        <begin position="21"/>
        <end position="62"/>
    </location>
</feature>
<dbReference type="Proteomes" id="UP000023152">
    <property type="component" value="Unassembled WGS sequence"/>
</dbReference>
<keyword evidence="2" id="KW-0677">Repeat</keyword>
<dbReference type="InterPro" id="IPR036322">
    <property type="entry name" value="WD40_repeat_dom_sf"/>
</dbReference>
<evidence type="ECO:0000313" key="5">
    <source>
        <dbReference type="Proteomes" id="UP000023152"/>
    </source>
</evidence>
<proteinExistence type="predicted"/>
<dbReference type="PROSITE" id="PS50082">
    <property type="entry name" value="WD_REPEATS_2"/>
    <property type="match status" value="1"/>
</dbReference>
<sequence length="113" mass="13044">DIRSDEQIQVFNGHKNIVSCVEYSSFTVNNIEIGGKSNVICSGSWDNTIRFWDIRSNKKELYVINEKHRVTCIKFIPLKKIDKNNENTKKDCGYNLCYGLFNNSIYICGKTLP</sequence>
<dbReference type="SMART" id="SM00320">
    <property type="entry name" value="WD40"/>
    <property type="match status" value="1"/>
</dbReference>
<comment type="caution">
    <text evidence="4">The sequence shown here is derived from an EMBL/GenBank/DDBJ whole genome shotgun (WGS) entry which is preliminary data.</text>
</comment>
<evidence type="ECO:0000256" key="3">
    <source>
        <dbReference type="PROSITE-ProRule" id="PRU00221"/>
    </source>
</evidence>
<protein>
    <submittedName>
        <fullName evidence="4">Uncharacterized protein</fullName>
    </submittedName>
</protein>
<evidence type="ECO:0000256" key="2">
    <source>
        <dbReference type="ARBA" id="ARBA00022737"/>
    </source>
</evidence>
<evidence type="ECO:0000313" key="4">
    <source>
        <dbReference type="EMBL" id="ETO03620.1"/>
    </source>
</evidence>
<dbReference type="Gene3D" id="2.130.10.10">
    <property type="entry name" value="YVTN repeat-like/Quinoprotein amine dehydrogenase"/>
    <property type="match status" value="1"/>
</dbReference>
<dbReference type="InterPro" id="IPR001680">
    <property type="entry name" value="WD40_rpt"/>
</dbReference>